<dbReference type="GeneID" id="54979320"/>
<evidence type="ECO:0000313" key="2">
    <source>
        <dbReference type="Proteomes" id="UP000225515"/>
    </source>
</evidence>
<accession>A0A1P8DUP5</accession>
<sequence length="117" mass="13736">MTTTITKNWISNENVLYKARIKDGVEQIKKDGKWINLEERGKYIKTKTIYCTKVNHRSSIRKYFTEGKRYQVDLHAGLGQCAGYIYDKEGSAWQLYRDEEVGFVTVCGDYLFEAQYK</sequence>
<name>A0A1P8DUP5_9CAUD</name>
<dbReference type="KEGG" id="vg:54979320"/>
<dbReference type="Proteomes" id="UP000225515">
    <property type="component" value="Segment"/>
</dbReference>
<proteinExistence type="predicted"/>
<dbReference type="RefSeq" id="YP_009789180.1">
    <property type="nucleotide sequence ID" value="NC_047810.1"/>
</dbReference>
<organism evidence="1 2">
    <name type="scientific">Escherichia phage vB_EcoS-IME253</name>
    <dbReference type="NCBI Taxonomy" id="1933412"/>
    <lineage>
        <taxon>Viruses</taxon>
        <taxon>Duplodnaviria</taxon>
        <taxon>Heunggongvirae</taxon>
        <taxon>Uroviricota</taxon>
        <taxon>Caudoviricetes</taxon>
        <taxon>Drexlerviridae</taxon>
        <taxon>Braunvirinae</taxon>
        <taxon>Rtpvirus</taxon>
        <taxon>Rtpvirus IME253</taxon>
    </lineage>
</organism>
<reference evidence="1 2" key="1">
    <citation type="submission" date="2016-04" db="EMBL/GenBank/DDBJ databases">
        <title>An efficient strategy for bacteriophage contamination control in bacterial fermentation.</title>
        <authorList>
            <person name="Xing S."/>
            <person name="Sun Q."/>
            <person name="An X."/>
            <person name="Mi Z."/>
            <person name="Tong Y."/>
        </authorList>
    </citation>
    <scope>NUCLEOTIDE SEQUENCE [LARGE SCALE GENOMIC DNA]</scope>
</reference>
<protein>
    <submittedName>
        <fullName evidence="1">Uncharacterized protein</fullName>
    </submittedName>
</protein>
<keyword evidence="2" id="KW-1185">Reference proteome</keyword>
<evidence type="ECO:0000313" key="1">
    <source>
        <dbReference type="EMBL" id="APU93215.1"/>
    </source>
</evidence>
<dbReference type="EMBL" id="KX130960">
    <property type="protein sequence ID" value="APU93215.1"/>
    <property type="molecule type" value="Genomic_DNA"/>
</dbReference>